<reference evidence="4" key="1">
    <citation type="submission" date="2025-08" db="UniProtKB">
        <authorList>
            <consortium name="RefSeq"/>
        </authorList>
    </citation>
    <scope>IDENTIFICATION</scope>
</reference>
<dbReference type="Proteomes" id="UP001652741">
    <property type="component" value="Chromosome ssa09"/>
</dbReference>
<feature type="region of interest" description="Disordered" evidence="1">
    <location>
        <begin position="318"/>
        <end position="355"/>
    </location>
</feature>
<sequence length="630" mass="70074">MDDDNHRLFHRVAEKLGWSEKGGLETAEQQLIKSISKTLRLAVGCHASRGAQDLPPPVQLHLLDSEEEDDRGSGKENQVSKGNNYRTKVFMESSDDDFDQFLVEQATPKTASRKHCSAAKKVSEPVLVLSSDSDDHFEKFLSRVKTPKPKLKEAERGSVDSLKNFVVDSFSSDDDFVAEKKKKPTSKGAFKTPKPSSFQTPVRRPLSQCDTPVFLSDSEEDGIVMKSTWRTCHPVHQPPLSQTHKVKVLQSNQKDKIFFTSPSPPLPSLSPSSPPLCSSFTPSPTPLPRRNYSAPSKVEDSASSEEEFLSLLDRIKKNHKTGNTPTPKPNTGPNQKPPPSAPRPKASKEVVPRPLVRTPLDLKTPVRPLVTKPTGSQTEYTLKTSSLSSSSVSAAGCQTPGCFLQSLSGPGSSYSRNFKQTKEELTSRLYHLYNTSVFNSKLPSNMSVSWNKKMRKTAGYCITGQERGGNRYARIQLSEKVCDSADRLRDTLVHEMCHAATWLINSVRDGHGPFWKLYAHKATLAHPELPMVTRCHSYDINYKYQYQCSRCKNTLGRHSKSLDTQRFVCALCTGPLVLLTPAKPRAPTPFANFVKENYGSVRQNLVGQSHGEVMRKLSVDFATKTKLSQN</sequence>
<evidence type="ECO:0000313" key="4">
    <source>
        <dbReference type="RefSeq" id="XP_014068628.2"/>
    </source>
</evidence>
<feature type="compositionally biased region" description="Pro residues" evidence="1">
    <location>
        <begin position="326"/>
        <end position="342"/>
    </location>
</feature>
<feature type="region of interest" description="Disordered" evidence="1">
    <location>
        <begin position="64"/>
        <end position="85"/>
    </location>
</feature>
<dbReference type="GO" id="GO:0006974">
    <property type="term" value="P:DNA damage response"/>
    <property type="evidence" value="ECO:0007669"/>
    <property type="project" value="UniProtKB-ARBA"/>
</dbReference>
<dbReference type="Pfam" id="PF10263">
    <property type="entry name" value="SprT-like"/>
    <property type="match status" value="1"/>
</dbReference>
<feature type="domain" description="SprT-like" evidence="2">
    <location>
        <begin position="423"/>
        <end position="579"/>
    </location>
</feature>
<dbReference type="SMART" id="SM00731">
    <property type="entry name" value="SprT"/>
    <property type="match status" value="1"/>
</dbReference>
<dbReference type="PANTHER" id="PTHR23099">
    <property type="entry name" value="TRANSCRIPTIONAL REGULATOR"/>
    <property type="match status" value="1"/>
</dbReference>
<evidence type="ECO:0000259" key="2">
    <source>
        <dbReference type="SMART" id="SM00731"/>
    </source>
</evidence>
<organism evidence="3 4">
    <name type="scientific">Salmo salar</name>
    <name type="common">Atlantic salmon</name>
    <dbReference type="NCBI Taxonomy" id="8030"/>
    <lineage>
        <taxon>Eukaryota</taxon>
        <taxon>Metazoa</taxon>
        <taxon>Chordata</taxon>
        <taxon>Craniata</taxon>
        <taxon>Vertebrata</taxon>
        <taxon>Euteleostomi</taxon>
        <taxon>Actinopterygii</taxon>
        <taxon>Neopterygii</taxon>
        <taxon>Teleostei</taxon>
        <taxon>Protacanthopterygii</taxon>
        <taxon>Salmoniformes</taxon>
        <taxon>Salmonidae</taxon>
        <taxon>Salmoninae</taxon>
        <taxon>Salmo</taxon>
    </lineage>
</organism>
<dbReference type="GeneID" id="106612200"/>
<accession>A0A1S3SWB0</accession>
<feature type="region of interest" description="Disordered" evidence="1">
    <location>
        <begin position="177"/>
        <end position="204"/>
    </location>
</feature>
<protein>
    <submittedName>
        <fullName evidence="4">Uncharacterized protein isoform X1</fullName>
    </submittedName>
</protein>
<dbReference type="InterPro" id="IPR035240">
    <property type="entry name" value="SprT_Zn_ribbon"/>
</dbReference>
<feature type="compositionally biased region" description="Pro residues" evidence="1">
    <location>
        <begin position="262"/>
        <end position="274"/>
    </location>
</feature>
<name>A0A1S3SWB0_SALSA</name>
<proteinExistence type="predicted"/>
<dbReference type="InterPro" id="IPR006640">
    <property type="entry name" value="SprT-like_domain"/>
</dbReference>
<dbReference type="PaxDb" id="8030-ENSSSAP00000067902"/>
<dbReference type="RefSeq" id="XP_014068628.2">
    <property type="nucleotide sequence ID" value="XM_014213153.2"/>
</dbReference>
<dbReference type="AlphaFoldDB" id="A0A1S3SWB0"/>
<dbReference type="PANTHER" id="PTHR23099:SF0">
    <property type="entry name" value="GERM CELL NUCLEAR ACIDIC PROTEIN"/>
    <property type="match status" value="1"/>
</dbReference>
<dbReference type="KEGG" id="sasa:106612200"/>
<keyword evidence="3" id="KW-1185">Reference proteome</keyword>
<evidence type="ECO:0000256" key="1">
    <source>
        <dbReference type="SAM" id="MobiDB-lite"/>
    </source>
</evidence>
<feature type="region of interest" description="Disordered" evidence="1">
    <location>
        <begin position="257"/>
        <end position="306"/>
    </location>
</feature>
<dbReference type="GO" id="GO:0005634">
    <property type="term" value="C:nucleus"/>
    <property type="evidence" value="ECO:0007669"/>
    <property type="project" value="TreeGrafter"/>
</dbReference>
<gene>
    <name evidence="4" type="primary">LOC106612200</name>
</gene>
<evidence type="ECO:0000313" key="3">
    <source>
        <dbReference type="Proteomes" id="UP001652741"/>
    </source>
</evidence>
<dbReference type="Pfam" id="PF17283">
    <property type="entry name" value="Zn_ribbon_SprT"/>
    <property type="match status" value="1"/>
</dbReference>
<dbReference type="STRING" id="8030.ENSSSAP00000067902"/>
<feature type="compositionally biased region" description="Polar residues" evidence="1">
    <location>
        <begin position="75"/>
        <end position="85"/>
    </location>
</feature>